<protein>
    <recommendedName>
        <fullName evidence="4">BTB domain-containing protein</fullName>
    </recommendedName>
</protein>
<evidence type="ECO:0000313" key="3">
    <source>
        <dbReference type="Proteomes" id="UP001140513"/>
    </source>
</evidence>
<gene>
    <name evidence="2" type="ORF">N0V89_005602</name>
</gene>
<dbReference type="EMBL" id="JAPEUX010000004">
    <property type="protein sequence ID" value="KAJ4353872.1"/>
    <property type="molecule type" value="Genomic_DNA"/>
</dbReference>
<evidence type="ECO:0000313" key="2">
    <source>
        <dbReference type="EMBL" id="KAJ4353872.1"/>
    </source>
</evidence>
<comment type="caution">
    <text evidence="2">The sequence shown here is derived from an EMBL/GenBank/DDBJ whole genome shotgun (WGS) entry which is preliminary data.</text>
</comment>
<proteinExistence type="predicted"/>
<feature type="region of interest" description="Disordered" evidence="1">
    <location>
        <begin position="1"/>
        <end position="92"/>
    </location>
</feature>
<feature type="compositionally biased region" description="Polar residues" evidence="1">
    <location>
        <begin position="1"/>
        <end position="10"/>
    </location>
</feature>
<dbReference type="PANTHER" id="PTHR38119">
    <property type="entry name" value="BTB DOMAIN-CONTAINING PROTEIN-RELATED"/>
    <property type="match status" value="1"/>
</dbReference>
<evidence type="ECO:0008006" key="4">
    <source>
        <dbReference type="Google" id="ProtNLM"/>
    </source>
</evidence>
<dbReference type="OrthoDB" id="5280838at2759"/>
<sequence length="566" mass="62298">MTKRQASPLSTEACKRRPATSVSKASTTSSSSPSLKESERSASSTSKPAASSHSGPSSSSSELSTPSTTQESVSPKTISKPPTPKTALPGLTHLNVYKQSRVTSDRSHSAVATDIGLPSSQTCTPSHDGTVVGAMPISCRHRLTEQILPSPLSTGTLVRYQPPDNFPVFKSGDVIITYDLGASSREFQLHSSVLCRHSPFFANALQDASPDDTKASWYSFAIEVINGKGRLIRQQSNGDRPNVPQPSPQIIDGVEIKSEDLSDDGNSPGPKPSYTNVVAITHNPRHLAAIACYTQILGSFYNIPPKISTIDISIALAQSEGLIKVATELGCVHVLRAHLSSMYASYRQKVYLAVKSDPPRWIQLAIALENRAIYDECLIHMVGAHPKWPWPTSRKFVAEPVQHLVKQKALELDRLRLEVEHELLLITIHIGDPLRRHIRAPNPAETAEVETWLTVQVFRDELAQHISNVTEHPERTLHLGRLYRGIHKGNLKWLSTEYARELIEGMMTMGWKDLGEDMGKLKEYAARVVEKLADNQLMIDPDAHSVGYLTCVKVRDDDVLWEAGDV</sequence>
<keyword evidence="3" id="KW-1185">Reference proteome</keyword>
<dbReference type="AlphaFoldDB" id="A0A9W9CBD0"/>
<feature type="compositionally biased region" description="Low complexity" evidence="1">
    <location>
        <begin position="19"/>
        <end position="80"/>
    </location>
</feature>
<accession>A0A9W9CBD0</accession>
<dbReference type="PANTHER" id="PTHR38119:SF1">
    <property type="entry name" value="BTB DOMAIN-CONTAINING PROTEIN"/>
    <property type="match status" value="1"/>
</dbReference>
<dbReference type="RefSeq" id="XP_056071646.1">
    <property type="nucleotide sequence ID" value="XM_056214379.1"/>
</dbReference>
<reference evidence="2" key="1">
    <citation type="submission" date="2022-10" db="EMBL/GenBank/DDBJ databases">
        <title>Tapping the CABI collections for fungal endophytes: first genome assemblies for Collariella, Neodidymelliopsis, Ascochyta clinopodiicola, Didymella pomorum, Didymosphaeria variabile, Neocosmospora piperis and Neocucurbitaria cava.</title>
        <authorList>
            <person name="Hill R."/>
        </authorList>
    </citation>
    <scope>NUCLEOTIDE SEQUENCE</scope>
    <source>
        <strain evidence="2">IMI 356815</strain>
    </source>
</reference>
<dbReference type="Proteomes" id="UP001140513">
    <property type="component" value="Unassembled WGS sequence"/>
</dbReference>
<evidence type="ECO:0000256" key="1">
    <source>
        <dbReference type="SAM" id="MobiDB-lite"/>
    </source>
</evidence>
<dbReference type="CDD" id="cd18186">
    <property type="entry name" value="BTB_POZ_ZBTB_KLHL-like"/>
    <property type="match status" value="1"/>
</dbReference>
<dbReference type="GeneID" id="80909132"/>
<name>A0A9W9CBD0_9PLEO</name>
<organism evidence="2 3">
    <name type="scientific">Didymosphaeria variabile</name>
    <dbReference type="NCBI Taxonomy" id="1932322"/>
    <lineage>
        <taxon>Eukaryota</taxon>
        <taxon>Fungi</taxon>
        <taxon>Dikarya</taxon>
        <taxon>Ascomycota</taxon>
        <taxon>Pezizomycotina</taxon>
        <taxon>Dothideomycetes</taxon>
        <taxon>Pleosporomycetidae</taxon>
        <taxon>Pleosporales</taxon>
        <taxon>Massarineae</taxon>
        <taxon>Didymosphaeriaceae</taxon>
        <taxon>Didymosphaeria</taxon>
    </lineage>
</organism>